<reference evidence="2 3" key="1">
    <citation type="submission" date="2018-04" db="EMBL/GenBank/DDBJ databases">
        <title>Denitrifier Microvirgula.</title>
        <authorList>
            <person name="Anderson E."/>
            <person name="Jang J."/>
            <person name="Ishii S."/>
        </authorList>
    </citation>
    <scope>NUCLEOTIDE SEQUENCE [LARGE SCALE GENOMIC DNA]</scope>
    <source>
        <strain evidence="2 3">BE2.4</strain>
    </source>
</reference>
<protein>
    <submittedName>
        <fullName evidence="2">Uncharacterized protein</fullName>
    </submittedName>
</protein>
<dbReference type="AlphaFoldDB" id="A0A2S0PDL8"/>
<evidence type="ECO:0000313" key="3">
    <source>
        <dbReference type="Proteomes" id="UP000244173"/>
    </source>
</evidence>
<dbReference type="RefSeq" id="WP_107889938.1">
    <property type="nucleotide sequence ID" value="NZ_CP028519.1"/>
</dbReference>
<accession>A0A2S0PDL8</accession>
<proteinExistence type="predicted"/>
<keyword evidence="3" id="KW-1185">Reference proteome</keyword>
<organism evidence="2 3">
    <name type="scientific">Microvirgula aerodenitrificans</name>
    <dbReference type="NCBI Taxonomy" id="57480"/>
    <lineage>
        <taxon>Bacteria</taxon>
        <taxon>Pseudomonadati</taxon>
        <taxon>Pseudomonadota</taxon>
        <taxon>Betaproteobacteria</taxon>
        <taxon>Neisseriales</taxon>
        <taxon>Aquaspirillaceae</taxon>
        <taxon>Microvirgula</taxon>
    </lineage>
</organism>
<feature type="signal peptide" evidence="1">
    <location>
        <begin position="1"/>
        <end position="21"/>
    </location>
</feature>
<evidence type="ECO:0000256" key="1">
    <source>
        <dbReference type="SAM" id="SignalP"/>
    </source>
</evidence>
<dbReference type="EMBL" id="CP028519">
    <property type="protein sequence ID" value="AVY95423.1"/>
    <property type="molecule type" value="Genomic_DNA"/>
</dbReference>
<evidence type="ECO:0000313" key="2">
    <source>
        <dbReference type="EMBL" id="AVY95423.1"/>
    </source>
</evidence>
<dbReference type="Proteomes" id="UP000244173">
    <property type="component" value="Chromosome"/>
</dbReference>
<feature type="chain" id="PRO_5015732446" evidence="1">
    <location>
        <begin position="22"/>
        <end position="798"/>
    </location>
</feature>
<gene>
    <name evidence="2" type="ORF">DAI18_16250</name>
</gene>
<name>A0A2S0PDL8_9NEIS</name>
<keyword evidence="1" id="KW-0732">Signal</keyword>
<sequence>MTGVMAAACLPAIASAGTMQSACLATADSNICIAGESPTLDLVSNPVLARHFKGKEKEKRLIVNGDAKVYLYGQGRFMQPLAAIDSSTYVTKRDSLAKKALSFYMVPRACFFQHERQQGLSLCSEPGADMAMPSSMDRKTSSIRIPKGIRVYASYDRIGTRAERWYAYDDSDVDMATLAANGQQDSIRKIKVARTRVGCDRGCPIGVSDSYALDAIFGDMWNGPLFDRKTFQFTFRTGRGSMFEVSLDGHGGVSFVLHGGVLYIYHAGANRAQFSSVSIASDVRYLSLAIELITNEYIRYQVIGLDHSKKMLGVSPIFSKFPNYAPVGGEIKNDPLKRSTFTIKSRSQDVQIENLTFAVMVKPEKDKKRSAAGLAMCYLMPVLAIYNYVTSGVCNQPDRLYRYLKGMVIPRKALMLHVAGDADAKPRDTFARYGMPAFSKINELLMNGRNQFQAYGIARACRLPMEIVLVPRDAGRAVKRGTDHHCLVRTQDILSAFNRVFGDTRDASLFNRVIANIIETGSTGHASSEPQAEQHLVRLVLASARQQDVDTIGTAILAYSSAASLYYASALQVLNPEDVPDPGGEAPDMAPSDAEMVHAPLGEYRLDLQRSVARTIPPRRWQGRHWVATDQDFTTTVFPASQARRNNPAFAALYVELQSWASRFDDNATVGMASVPSQLPISLRRWGYALSTTFVQEATQGFRLGSHVVAVYFRGRLVSMLLGEIREGVGEVISIVSHPQSVLKPYTESSLRGGGSRALEAFIALCRERNVRSIAARAVTPPSATMHARLGFRLADEL</sequence>
<dbReference type="STRING" id="1122240.GCA_000620105_02692"/>
<dbReference type="KEGG" id="maer:DAI18_16250"/>